<dbReference type="RefSeq" id="WP_077276654.1">
    <property type="nucleotide sequence ID" value="NZ_CP019609.1"/>
</dbReference>
<organism evidence="3 4">
    <name type="scientific">Vagococcus penaei</name>
    <dbReference type="NCBI Taxonomy" id="633807"/>
    <lineage>
        <taxon>Bacteria</taxon>
        <taxon>Bacillati</taxon>
        <taxon>Bacillota</taxon>
        <taxon>Bacilli</taxon>
        <taxon>Lactobacillales</taxon>
        <taxon>Enterococcaceae</taxon>
        <taxon>Vagococcus</taxon>
    </lineage>
</organism>
<dbReference type="InterPro" id="IPR038610">
    <property type="entry name" value="FliK-like_C_sf"/>
</dbReference>
<dbReference type="CDD" id="cd17470">
    <property type="entry name" value="T3SS_Flik_C"/>
    <property type="match status" value="1"/>
</dbReference>
<dbReference type="EMBL" id="CP019609">
    <property type="protein sequence ID" value="AQP54567.1"/>
    <property type="molecule type" value="Genomic_DNA"/>
</dbReference>
<dbReference type="STRING" id="633807.BW732_10380"/>
<protein>
    <recommendedName>
        <fullName evidence="2">Flagellar hook-length control protein-like C-terminal domain-containing protein</fullName>
    </recommendedName>
</protein>
<dbReference type="OrthoDB" id="2165978at2"/>
<accession>A0A1Q2D882</accession>
<evidence type="ECO:0000313" key="4">
    <source>
        <dbReference type="Proteomes" id="UP000188246"/>
    </source>
</evidence>
<proteinExistence type="predicted"/>
<dbReference type="InterPro" id="IPR021136">
    <property type="entry name" value="Flagellar_hook_control-like_C"/>
</dbReference>
<evidence type="ECO:0000313" key="3">
    <source>
        <dbReference type="EMBL" id="AQP54567.1"/>
    </source>
</evidence>
<dbReference type="Pfam" id="PF02120">
    <property type="entry name" value="Flg_hook"/>
    <property type="match status" value="1"/>
</dbReference>
<evidence type="ECO:0000259" key="2">
    <source>
        <dbReference type="Pfam" id="PF02120"/>
    </source>
</evidence>
<feature type="region of interest" description="Disordered" evidence="1">
    <location>
        <begin position="38"/>
        <end position="64"/>
    </location>
</feature>
<sequence length="474" mass="52560">MNVEKVVDVKKTTIPNDSSKTDTVLFNKVLDKKTFDNTLVDSDNESSHHQDGLANETQQSEPVETKNKLAIYRMASDSVVNGEFIKITGQTNLTQSPKEINTHSLLTNQKLVDPDVSQVLRAFNGILDDGTQVNVLLPVDGQQVVDDLVTIPTVSLEELIKLLEVAGDTTNGEVVDIVIKEGQITTAITSIGQSDKLLVDKQSTVNILQGTTKDGQVLEFLIASSPVPKELPETTNSQPVSESVDELPSLSLESVGRFPTQILKSPMLSDAKMSPTSVNEKEFSNNIFIEDQLNVTKQPQQFAKLSDSYILKSVSDRTAVFQFQQQNLSNLEKQLVAQHQTLADGQKSVMKLVLHPEKLGQVDIHLQMTDGKISAKLMVGSEQVKHLFEKSLPVLEQNLSKQNIQLEKVEIVQSVSQNQQLTFDFSGEFSRQQQEHRHQKFQSHATLSNGKYTESSEKAETNTVVESERIDILV</sequence>
<feature type="region of interest" description="Disordered" evidence="1">
    <location>
        <begin position="433"/>
        <end position="462"/>
    </location>
</feature>
<reference evidence="3 4" key="1">
    <citation type="journal article" date="2010" name="Int. J. Syst. Evol. Microbiol.">
        <title>Vagococcus penaei sp. nov., isolated from spoilage microbiota of cooked shrimp (Penaeus vannamei).</title>
        <authorList>
            <person name="Jaffres E."/>
            <person name="Prevost H."/>
            <person name="Rossero A."/>
            <person name="Joffraud J.J."/>
            <person name="Dousset X."/>
        </authorList>
    </citation>
    <scope>NUCLEOTIDE SEQUENCE [LARGE SCALE GENOMIC DNA]</scope>
    <source>
        <strain evidence="3 4">CD276</strain>
    </source>
</reference>
<feature type="domain" description="Flagellar hook-length control protein-like C-terminal" evidence="2">
    <location>
        <begin position="341"/>
        <end position="420"/>
    </location>
</feature>
<feature type="compositionally biased region" description="Polar residues" evidence="1">
    <location>
        <begin position="442"/>
        <end position="453"/>
    </location>
</feature>
<keyword evidence="4" id="KW-1185">Reference proteome</keyword>
<gene>
    <name evidence="3" type="ORF">BW732_10380</name>
</gene>
<dbReference type="Gene3D" id="3.30.750.140">
    <property type="match status" value="1"/>
</dbReference>
<dbReference type="KEGG" id="vpi:BW732_10380"/>
<dbReference type="Proteomes" id="UP000188246">
    <property type="component" value="Chromosome"/>
</dbReference>
<name>A0A1Q2D882_9ENTE</name>
<dbReference type="AlphaFoldDB" id="A0A1Q2D882"/>
<evidence type="ECO:0000256" key="1">
    <source>
        <dbReference type="SAM" id="MobiDB-lite"/>
    </source>
</evidence>